<dbReference type="Proteomes" id="UP000320048">
    <property type="component" value="Unassembled WGS sequence"/>
</dbReference>
<protein>
    <submittedName>
        <fullName evidence="1">OmpH family outer membrane protein</fullName>
    </submittedName>
</protein>
<organism evidence="1 2">
    <name type="scientific">Candidatus Segetimicrobium genomatis</name>
    <dbReference type="NCBI Taxonomy" id="2569760"/>
    <lineage>
        <taxon>Bacteria</taxon>
        <taxon>Bacillati</taxon>
        <taxon>Candidatus Sysuimicrobiota</taxon>
        <taxon>Candidatus Sysuimicrobiia</taxon>
        <taxon>Candidatus Sysuimicrobiales</taxon>
        <taxon>Candidatus Segetimicrobiaceae</taxon>
        <taxon>Candidatus Segetimicrobium</taxon>
    </lineage>
</organism>
<dbReference type="SMART" id="SM00935">
    <property type="entry name" value="OmpH"/>
    <property type="match status" value="1"/>
</dbReference>
<evidence type="ECO:0000313" key="1">
    <source>
        <dbReference type="EMBL" id="TMI84472.1"/>
    </source>
</evidence>
<gene>
    <name evidence="1" type="ORF">E6H04_01270</name>
</gene>
<reference evidence="1 2" key="1">
    <citation type="journal article" date="2019" name="Nat. Microbiol.">
        <title>Mediterranean grassland soil C-N compound turnover is dependent on rainfall and depth, and is mediated by genomically divergent microorganisms.</title>
        <authorList>
            <person name="Diamond S."/>
            <person name="Andeer P.F."/>
            <person name="Li Z."/>
            <person name="Crits-Christoph A."/>
            <person name="Burstein D."/>
            <person name="Anantharaman K."/>
            <person name="Lane K.R."/>
            <person name="Thomas B.C."/>
            <person name="Pan C."/>
            <person name="Northen T.R."/>
            <person name="Banfield J.F."/>
        </authorList>
    </citation>
    <scope>NUCLEOTIDE SEQUENCE [LARGE SCALE GENOMIC DNA]</scope>
    <source>
        <strain evidence="1">NP_7</strain>
    </source>
</reference>
<dbReference type="AlphaFoldDB" id="A0A537JMH1"/>
<evidence type="ECO:0000313" key="2">
    <source>
        <dbReference type="Proteomes" id="UP000320048"/>
    </source>
</evidence>
<dbReference type="GO" id="GO:0051082">
    <property type="term" value="F:unfolded protein binding"/>
    <property type="evidence" value="ECO:0007669"/>
    <property type="project" value="InterPro"/>
</dbReference>
<dbReference type="InterPro" id="IPR005632">
    <property type="entry name" value="Chaperone_Skp"/>
</dbReference>
<name>A0A537JMH1_9BACT</name>
<dbReference type="Gene3D" id="3.30.910.20">
    <property type="entry name" value="Skp domain"/>
    <property type="match status" value="1"/>
</dbReference>
<dbReference type="SUPFAM" id="SSF111384">
    <property type="entry name" value="OmpH-like"/>
    <property type="match status" value="1"/>
</dbReference>
<dbReference type="InterPro" id="IPR024930">
    <property type="entry name" value="Skp_dom_sf"/>
</dbReference>
<comment type="caution">
    <text evidence="1">The sequence shown here is derived from an EMBL/GenBank/DDBJ whole genome shotgun (WGS) entry which is preliminary data.</text>
</comment>
<accession>A0A537JMH1</accession>
<dbReference type="EMBL" id="VBAO01000029">
    <property type="protein sequence ID" value="TMI84472.1"/>
    <property type="molecule type" value="Genomic_DNA"/>
</dbReference>
<proteinExistence type="predicted"/>
<sequence>MTWVLVGLLAVGAALTAGRCGAPPVGVVDTQRVLNESVKALQYQKQLDDREKQMVAELSAIAAQVGAPELSARRARDLTELGQMKRDLEGQLAQQLSKVAGEIAREGQLKAVLVKGPVWFGGLDITQQVIDRLK</sequence>